<dbReference type="PANTHER" id="PTHR12789:SF0">
    <property type="entry name" value="DENSITY-REGULATED PROTEIN"/>
    <property type="match status" value="1"/>
</dbReference>
<reference evidence="5" key="2">
    <citation type="submission" date="2023-01" db="EMBL/GenBank/DDBJ databases">
        <title>Draft genome sequence of Portibacter lacus strain NBRC 108769.</title>
        <authorList>
            <person name="Sun Q."/>
            <person name="Mori K."/>
        </authorList>
    </citation>
    <scope>NUCLEOTIDE SEQUENCE</scope>
    <source>
        <strain evidence="5">NBRC 108769</strain>
    </source>
</reference>
<name>A0AA37SUM8_9BACT</name>
<dbReference type="GO" id="GO:0003729">
    <property type="term" value="F:mRNA binding"/>
    <property type="evidence" value="ECO:0007669"/>
    <property type="project" value="TreeGrafter"/>
</dbReference>
<keyword evidence="2" id="KW-0810">Translation regulation</keyword>
<feature type="domain" description="SUI1" evidence="4">
    <location>
        <begin position="48"/>
        <end position="114"/>
    </location>
</feature>
<dbReference type="Pfam" id="PF01253">
    <property type="entry name" value="SUI1"/>
    <property type="match status" value="1"/>
</dbReference>
<accession>A0AA37SUM8</accession>
<dbReference type="Proteomes" id="UP001156666">
    <property type="component" value="Unassembled WGS sequence"/>
</dbReference>
<sequence>MGKKSKGSNPNIGSLVFTTGTEGNSFFDGLSIEPVNGDDLAPENLNLRVYRDKKMRRGKVATIITGYRGNLNTLKELGKTLKKECGVGGTVKDNEILIQGDFRDQLVKSLIEKGYKKTKPTGG</sequence>
<dbReference type="PANTHER" id="PTHR12789">
    <property type="entry name" value="DENSITY-REGULATED PROTEIN HOMOLOG"/>
    <property type="match status" value="1"/>
</dbReference>
<dbReference type="GO" id="GO:0002188">
    <property type="term" value="P:translation reinitiation"/>
    <property type="evidence" value="ECO:0007669"/>
    <property type="project" value="TreeGrafter"/>
</dbReference>
<dbReference type="EMBL" id="BSOH01000020">
    <property type="protein sequence ID" value="GLR18290.1"/>
    <property type="molecule type" value="Genomic_DNA"/>
</dbReference>
<organism evidence="5 6">
    <name type="scientific">Portibacter lacus</name>
    <dbReference type="NCBI Taxonomy" id="1099794"/>
    <lineage>
        <taxon>Bacteria</taxon>
        <taxon>Pseudomonadati</taxon>
        <taxon>Bacteroidota</taxon>
        <taxon>Saprospiria</taxon>
        <taxon>Saprospirales</taxon>
        <taxon>Haliscomenobacteraceae</taxon>
        <taxon>Portibacter</taxon>
    </lineage>
</organism>
<dbReference type="RefSeq" id="WP_235293654.1">
    <property type="nucleotide sequence ID" value="NZ_BSOH01000020.1"/>
</dbReference>
<comment type="similarity">
    <text evidence="1">Belongs to the SUI1 family.</text>
</comment>
<dbReference type="InterPro" id="IPR001950">
    <property type="entry name" value="SUI1"/>
</dbReference>
<evidence type="ECO:0000313" key="5">
    <source>
        <dbReference type="EMBL" id="GLR18290.1"/>
    </source>
</evidence>
<evidence type="ECO:0000259" key="4">
    <source>
        <dbReference type="PROSITE" id="PS50296"/>
    </source>
</evidence>
<dbReference type="GO" id="GO:0003743">
    <property type="term" value="F:translation initiation factor activity"/>
    <property type="evidence" value="ECO:0007669"/>
    <property type="project" value="InterPro"/>
</dbReference>
<dbReference type="Gene3D" id="3.30.780.10">
    <property type="entry name" value="SUI1-like domain"/>
    <property type="match status" value="1"/>
</dbReference>
<dbReference type="GO" id="GO:0006417">
    <property type="term" value="P:regulation of translation"/>
    <property type="evidence" value="ECO:0007669"/>
    <property type="project" value="UniProtKB-KW"/>
</dbReference>
<dbReference type="SUPFAM" id="SSF55159">
    <property type="entry name" value="eIF1-like"/>
    <property type="match status" value="1"/>
</dbReference>
<dbReference type="InterPro" id="IPR005872">
    <property type="entry name" value="SUI1_arc_bac"/>
</dbReference>
<evidence type="ECO:0000256" key="3">
    <source>
        <dbReference type="ARBA" id="ARBA00022917"/>
    </source>
</evidence>
<reference evidence="5" key="1">
    <citation type="journal article" date="2014" name="Int. J. Syst. Evol. Microbiol.">
        <title>Complete genome sequence of Corynebacterium casei LMG S-19264T (=DSM 44701T), isolated from a smear-ripened cheese.</title>
        <authorList>
            <consortium name="US DOE Joint Genome Institute (JGI-PGF)"/>
            <person name="Walter F."/>
            <person name="Albersmeier A."/>
            <person name="Kalinowski J."/>
            <person name="Ruckert C."/>
        </authorList>
    </citation>
    <scope>NUCLEOTIDE SEQUENCE</scope>
    <source>
        <strain evidence="5">NBRC 108769</strain>
    </source>
</reference>
<keyword evidence="3" id="KW-0648">Protein biosynthesis</keyword>
<dbReference type="InterPro" id="IPR050318">
    <property type="entry name" value="DENR/SUI1_TIF"/>
</dbReference>
<dbReference type="CDD" id="cd11567">
    <property type="entry name" value="YciH_like"/>
    <property type="match status" value="1"/>
</dbReference>
<evidence type="ECO:0000313" key="6">
    <source>
        <dbReference type="Proteomes" id="UP001156666"/>
    </source>
</evidence>
<proteinExistence type="inferred from homology"/>
<keyword evidence="6" id="KW-1185">Reference proteome</keyword>
<dbReference type="InterPro" id="IPR036877">
    <property type="entry name" value="SUI1_dom_sf"/>
</dbReference>
<dbReference type="GO" id="GO:0001731">
    <property type="term" value="P:formation of translation preinitiation complex"/>
    <property type="evidence" value="ECO:0007669"/>
    <property type="project" value="TreeGrafter"/>
</dbReference>
<dbReference type="PROSITE" id="PS50296">
    <property type="entry name" value="SUI1"/>
    <property type="match status" value="1"/>
</dbReference>
<gene>
    <name evidence="5" type="ORF">GCM10007940_29060</name>
</gene>
<evidence type="ECO:0000256" key="2">
    <source>
        <dbReference type="ARBA" id="ARBA00022845"/>
    </source>
</evidence>
<dbReference type="AlphaFoldDB" id="A0AA37SUM8"/>
<comment type="caution">
    <text evidence="5">The sequence shown here is derived from an EMBL/GenBank/DDBJ whole genome shotgun (WGS) entry which is preliminary data.</text>
</comment>
<evidence type="ECO:0000256" key="1">
    <source>
        <dbReference type="ARBA" id="ARBA00005422"/>
    </source>
</evidence>
<protein>
    <recommendedName>
        <fullName evidence="4">SUI1 domain-containing protein</fullName>
    </recommendedName>
</protein>